<feature type="compositionally biased region" description="Basic residues" evidence="1">
    <location>
        <begin position="1167"/>
        <end position="1176"/>
    </location>
</feature>
<feature type="domain" description="Ig-like" evidence="3">
    <location>
        <begin position="253"/>
        <end position="374"/>
    </location>
</feature>
<proteinExistence type="predicted"/>
<feature type="compositionally biased region" description="Basic and acidic residues" evidence="1">
    <location>
        <begin position="1238"/>
        <end position="1253"/>
    </location>
</feature>
<feature type="region of interest" description="Disordered" evidence="1">
    <location>
        <begin position="1231"/>
        <end position="1294"/>
    </location>
</feature>
<organism evidence="4 5">
    <name type="scientific">Pomacea canaliculata</name>
    <name type="common">Golden apple snail</name>
    <dbReference type="NCBI Taxonomy" id="400727"/>
    <lineage>
        <taxon>Eukaryota</taxon>
        <taxon>Metazoa</taxon>
        <taxon>Spiralia</taxon>
        <taxon>Lophotrochozoa</taxon>
        <taxon>Mollusca</taxon>
        <taxon>Gastropoda</taxon>
        <taxon>Caenogastropoda</taxon>
        <taxon>Architaenioglossa</taxon>
        <taxon>Ampullarioidea</taxon>
        <taxon>Ampullariidae</taxon>
        <taxon>Pomacea</taxon>
    </lineage>
</organism>
<dbReference type="InterPro" id="IPR003599">
    <property type="entry name" value="Ig_sub"/>
</dbReference>
<sequence>MAETYFRSWETSSLIAALVLVVSLHLCLSSFSAAVLAQETTSSCHISSVKEAEPTNITCTFRADVFAAKNNIKILHFVDEDSEGARVALCSWLEEGLHCNTASGYEFTSQTLKDGVVIRVPRASRDQSGRYACTVPSSASTRFASCNLIVMTARLTTCTIPSVKLSSQTSLTCYFPEDISKTRTDISVYRYSIQGRTDTVMSCVWKNEKLSCDTLLGYEVNGNVTDHVTLTVHNTSETHEGTYNCQITGFASPSYDNCSLQLEKGQRQLGTTSSCNIPSVQESEAAELVCTFSVDVNVSRQNIKVIHLAYEGRKAVDILTCIWEKEQLDCTTAPEYEFNSTITDQLVIRVPRASRDHKGTYTCQVQGFESKGFAPCEFNVLTAGITTCEIPSVKLMSQTSLTCSFPEDISKIRSDFTVYHHSIQGFTDAVSSCEWKNEKLNCSTSRGYEVDGNVTDHVTLRVHNTSKNHEGLYSCQMTGVGSVGYENCSFQLEKDDKQQLGGMSSCNISSVKETKAAELICTFSVDVNETKQNFKVTHRGHYGRKNVGVLMCIWVGDGLDCTTSPTYEFNNTISSQLVVRIPRASRDHSGTYACYVLGSKLDGSVDNSTTCGVPWVEPLADTSITCHLPTNVNQLNAFFGVSFESDKEKKSQVGKTMCVISSQESKTRTSLTCYYPEDLNKTRTNFTVYHYSRTGSAEVIMACEWKGDNLTCIISHGYEFDDRVSDYLTLKIPMALESLEGAYSCHISGARLLHYDLCTVTPEKTVNSTCQIPSVEEAEPTALTCKFSVDVNRTKSNFTVVHHSDGNSTAVAIINCTWLGDHLTCDTAQGYQFNNTVTDDVIIQVPQSSHNHSGMYACYVMGTVSRSFEPCEFNIRPATTSFCNISSVQEMEARTLTCTFNVDINMTKRNFAVVHLGGQDRKVGADVINCTWMNEQLNCTTAPGYEFNKTVTDHFSMKISQISNEHSGIYTCHVLGSRINGFKPCELIITPGGDTEQSPDHRVSQIHIQSQKRYEDIDNVDESTPMIQREHGGRDHETCESSVDEGMVRNPTEIVDTNQKAYQEQDIGRHSSIQSEVDEGRNHRTFPQSGSRNKDTQPSSNGDLTGNDKTQDGLRRHSPVQSDAHEEAGNQTSLQSDNLDTQPPAKGNRKASLESEAIGKMMSVTSQKKKKSRQKKNVTTEECLLPITDTEAALLAMKITHITQNPENKSSTIKDLLALFIFSHDKKVWMKQQGWQQRDNKRERDERGNKEDGSETVEEQLLPSITGQHDGGQSDEQAEDEAYEQQLDTANMPI</sequence>
<dbReference type="InterPro" id="IPR007110">
    <property type="entry name" value="Ig-like_dom"/>
</dbReference>
<evidence type="ECO:0000313" key="4">
    <source>
        <dbReference type="EMBL" id="PVD22589.1"/>
    </source>
</evidence>
<gene>
    <name evidence="4" type="ORF">C0Q70_18407</name>
</gene>
<evidence type="ECO:0000313" key="5">
    <source>
        <dbReference type="Proteomes" id="UP000245119"/>
    </source>
</evidence>
<protein>
    <recommendedName>
        <fullName evidence="3">Ig-like domain-containing protein</fullName>
    </recommendedName>
</protein>
<comment type="caution">
    <text evidence="4">The sequence shown here is derived from an EMBL/GenBank/DDBJ whole genome shotgun (WGS) entry which is preliminary data.</text>
</comment>
<feature type="signal peptide" evidence="2">
    <location>
        <begin position="1"/>
        <end position="37"/>
    </location>
</feature>
<feature type="domain" description="Ig-like" evidence="3">
    <location>
        <begin position="762"/>
        <end position="869"/>
    </location>
</feature>
<feature type="compositionally biased region" description="Polar residues" evidence="1">
    <location>
        <begin position="1085"/>
        <end position="1108"/>
    </location>
</feature>
<dbReference type="PANTHER" id="PTHR11422">
    <property type="entry name" value="T-CELL SURFACE GLYCOPROTEIN CD4"/>
    <property type="match status" value="1"/>
</dbReference>
<keyword evidence="2" id="KW-0732">Signal</keyword>
<name>A0A2T7NN37_POMCA</name>
<evidence type="ECO:0000256" key="1">
    <source>
        <dbReference type="SAM" id="MobiDB-lite"/>
    </source>
</evidence>
<reference evidence="4 5" key="1">
    <citation type="submission" date="2018-04" db="EMBL/GenBank/DDBJ databases">
        <title>The genome of golden apple snail Pomacea canaliculata provides insight into stress tolerance and invasive adaptation.</title>
        <authorList>
            <person name="Liu C."/>
            <person name="Liu B."/>
            <person name="Ren Y."/>
            <person name="Zhang Y."/>
            <person name="Wang H."/>
            <person name="Li S."/>
            <person name="Jiang F."/>
            <person name="Yin L."/>
            <person name="Zhang G."/>
            <person name="Qian W."/>
            <person name="Fan W."/>
        </authorList>
    </citation>
    <scope>NUCLEOTIDE SEQUENCE [LARGE SCALE GENOMIC DNA]</scope>
    <source>
        <strain evidence="4">SZHN2017</strain>
        <tissue evidence="4">Muscle</tissue>
    </source>
</reference>
<dbReference type="Proteomes" id="UP000245119">
    <property type="component" value="Linkage Group LG11"/>
</dbReference>
<dbReference type="PANTHER" id="PTHR11422:SF10">
    <property type="entry name" value="IG-LIKE DOMAIN-CONTAINING PROTEIN"/>
    <property type="match status" value="1"/>
</dbReference>
<dbReference type="PROSITE" id="PS50835">
    <property type="entry name" value="IG_LIKE"/>
    <property type="match status" value="3"/>
</dbReference>
<feature type="region of interest" description="Disordered" evidence="1">
    <location>
        <begin position="1059"/>
        <end position="1178"/>
    </location>
</feature>
<evidence type="ECO:0000259" key="3">
    <source>
        <dbReference type="PROSITE" id="PS50835"/>
    </source>
</evidence>
<accession>A0A2T7NN37</accession>
<dbReference type="SMART" id="SM00409">
    <property type="entry name" value="IG"/>
    <property type="match status" value="7"/>
</dbReference>
<feature type="compositionally biased region" description="Polar residues" evidence="1">
    <location>
        <begin position="1129"/>
        <end position="1141"/>
    </location>
</feature>
<evidence type="ECO:0000256" key="2">
    <source>
        <dbReference type="SAM" id="SignalP"/>
    </source>
</evidence>
<feature type="chain" id="PRO_5015675297" description="Ig-like domain-containing protein" evidence="2">
    <location>
        <begin position="38"/>
        <end position="1294"/>
    </location>
</feature>
<keyword evidence="5" id="KW-1185">Reference proteome</keyword>
<dbReference type="OrthoDB" id="6149346at2759"/>
<feature type="domain" description="Ig-like" evidence="3">
    <location>
        <begin position="877"/>
        <end position="974"/>
    </location>
</feature>
<dbReference type="EMBL" id="PZQS01000011">
    <property type="protein sequence ID" value="PVD22589.1"/>
    <property type="molecule type" value="Genomic_DNA"/>
</dbReference>